<evidence type="ECO:0000256" key="2">
    <source>
        <dbReference type="ARBA" id="ARBA00010663"/>
    </source>
</evidence>
<dbReference type="RefSeq" id="XP_025414698.1">
    <property type="nucleotide sequence ID" value="XM_025558913.1"/>
</dbReference>
<keyword evidence="9" id="KW-0325">Glycoprotein</keyword>
<evidence type="ECO:0000313" key="13">
    <source>
        <dbReference type="Proteomes" id="UP000694846"/>
    </source>
</evidence>
<dbReference type="InterPro" id="IPR000276">
    <property type="entry name" value="GPCR_Rhodpsn"/>
</dbReference>
<accession>A0A8B8FW31</accession>
<evidence type="ECO:0000256" key="8">
    <source>
        <dbReference type="ARBA" id="ARBA00023170"/>
    </source>
</evidence>
<feature type="transmembrane region" description="Helical" evidence="11">
    <location>
        <begin position="55"/>
        <end position="77"/>
    </location>
</feature>
<feature type="domain" description="G-protein coupled receptors family 1 profile" evidence="12">
    <location>
        <begin position="34"/>
        <end position="284"/>
    </location>
</feature>
<feature type="transmembrane region" description="Helical" evidence="11">
    <location>
        <begin position="97"/>
        <end position="118"/>
    </location>
</feature>
<evidence type="ECO:0000256" key="9">
    <source>
        <dbReference type="ARBA" id="ARBA00023180"/>
    </source>
</evidence>
<dbReference type="InterPro" id="IPR017452">
    <property type="entry name" value="GPCR_Rhodpsn_7TM"/>
</dbReference>
<dbReference type="PROSITE" id="PS50262">
    <property type="entry name" value="G_PROTEIN_RECEP_F1_2"/>
    <property type="match status" value="1"/>
</dbReference>
<evidence type="ECO:0000256" key="5">
    <source>
        <dbReference type="ARBA" id="ARBA00022989"/>
    </source>
</evidence>
<reference evidence="14" key="1">
    <citation type="submission" date="2025-08" db="UniProtKB">
        <authorList>
            <consortium name="RefSeq"/>
        </authorList>
    </citation>
    <scope>IDENTIFICATION</scope>
    <source>
        <tissue evidence="14">Whole body</tissue>
    </source>
</reference>
<protein>
    <submittedName>
        <fullName evidence="14">Prostaglandin F2-alpha receptor-like isoform X1</fullName>
    </submittedName>
</protein>
<dbReference type="GO" id="GO:0007204">
    <property type="term" value="P:positive regulation of cytosolic calcium ion concentration"/>
    <property type="evidence" value="ECO:0007669"/>
    <property type="project" value="TreeGrafter"/>
</dbReference>
<feature type="transmembrane region" description="Helical" evidence="11">
    <location>
        <begin position="227"/>
        <end position="248"/>
    </location>
</feature>
<evidence type="ECO:0000256" key="4">
    <source>
        <dbReference type="ARBA" id="ARBA00022692"/>
    </source>
</evidence>
<keyword evidence="7 11" id="KW-0472">Membrane</keyword>
<proteinExistence type="inferred from homology"/>
<evidence type="ECO:0000256" key="1">
    <source>
        <dbReference type="ARBA" id="ARBA00004651"/>
    </source>
</evidence>
<dbReference type="PANTHER" id="PTHR11866:SF16">
    <property type="entry name" value="PROSTAGLANDIN E2 RECEPTOR EP4 SUBTYPE-LIKE PROTEIN"/>
    <property type="match status" value="1"/>
</dbReference>
<gene>
    <name evidence="14" type="primary">LOC112686561</name>
</gene>
<comment type="subcellular location">
    <subcellularLocation>
        <location evidence="1">Cell membrane</location>
        <topology evidence="1">Multi-pass membrane protein</topology>
    </subcellularLocation>
</comment>
<dbReference type="Proteomes" id="UP000694846">
    <property type="component" value="Unplaced"/>
</dbReference>
<name>A0A8B8FW31_9HEMI</name>
<keyword evidence="13" id="KW-1185">Reference proteome</keyword>
<feature type="transmembrane region" description="Helical" evidence="11">
    <location>
        <begin position="179"/>
        <end position="206"/>
    </location>
</feature>
<dbReference type="OrthoDB" id="5959154at2759"/>
<sequence length="320" mass="36672">MSNATTAISSLHLATTGQSSLFLVQAMLTVGVCGNLLALFVLSRIRNNLDGRHKFLLRCMATNDFVAEIGMLAVTIVKNVWPEIGNNVWRCRLIVLLRFFGLGSGCVAVLMAVERWLAITRPFFYRIYITENILKRIMIMLWLTVLCLVCAPFFGFGIYWNNSKMCSRVGDAKESLDVIYAYVYFSVGLLFCIVITYSNVDVIIKLSTRERINHSRFNEVRTDAERLFCWLMLFLCASFVVCWLPQLLSILLAQFCQNASLLKWYNKIADLLLVLHFSLDPYLYVLQRWKLVRSTLIWSKYTRDNMAGVMQLCPNAQSSV</sequence>
<feature type="transmembrane region" description="Helical" evidence="11">
    <location>
        <begin position="139"/>
        <end position="159"/>
    </location>
</feature>
<dbReference type="GO" id="GO:0007189">
    <property type="term" value="P:adenylate cyclase-activating G protein-coupled receptor signaling pathway"/>
    <property type="evidence" value="ECO:0007669"/>
    <property type="project" value="TreeGrafter"/>
</dbReference>
<keyword evidence="6" id="KW-0297">G-protein coupled receptor</keyword>
<dbReference type="GO" id="GO:0004930">
    <property type="term" value="F:G protein-coupled receptor activity"/>
    <property type="evidence" value="ECO:0007669"/>
    <property type="project" value="UniProtKB-KW"/>
</dbReference>
<dbReference type="GO" id="GO:0005886">
    <property type="term" value="C:plasma membrane"/>
    <property type="evidence" value="ECO:0007669"/>
    <property type="project" value="UniProtKB-SubCell"/>
</dbReference>
<evidence type="ECO:0000259" key="12">
    <source>
        <dbReference type="PROSITE" id="PS50262"/>
    </source>
</evidence>
<dbReference type="PROSITE" id="PS00237">
    <property type="entry name" value="G_PROTEIN_RECEP_F1_1"/>
    <property type="match status" value="1"/>
</dbReference>
<evidence type="ECO:0000256" key="3">
    <source>
        <dbReference type="ARBA" id="ARBA00022475"/>
    </source>
</evidence>
<evidence type="ECO:0000256" key="11">
    <source>
        <dbReference type="SAM" id="Phobius"/>
    </source>
</evidence>
<feature type="transmembrane region" description="Helical" evidence="11">
    <location>
        <begin position="20"/>
        <end position="43"/>
    </location>
</feature>
<dbReference type="Gene3D" id="1.20.1070.10">
    <property type="entry name" value="Rhodopsin 7-helix transmembrane proteins"/>
    <property type="match status" value="1"/>
</dbReference>
<evidence type="ECO:0000256" key="7">
    <source>
        <dbReference type="ARBA" id="ARBA00023136"/>
    </source>
</evidence>
<feature type="transmembrane region" description="Helical" evidence="11">
    <location>
        <begin position="268"/>
        <end position="286"/>
    </location>
</feature>
<keyword evidence="5 11" id="KW-1133">Transmembrane helix</keyword>
<keyword evidence="10" id="KW-0807">Transducer</keyword>
<organism evidence="13 14">
    <name type="scientific">Sipha flava</name>
    <name type="common">yellow sugarcane aphid</name>
    <dbReference type="NCBI Taxonomy" id="143950"/>
    <lineage>
        <taxon>Eukaryota</taxon>
        <taxon>Metazoa</taxon>
        <taxon>Ecdysozoa</taxon>
        <taxon>Arthropoda</taxon>
        <taxon>Hexapoda</taxon>
        <taxon>Insecta</taxon>
        <taxon>Pterygota</taxon>
        <taxon>Neoptera</taxon>
        <taxon>Paraneoptera</taxon>
        <taxon>Hemiptera</taxon>
        <taxon>Sternorrhyncha</taxon>
        <taxon>Aphidomorpha</taxon>
        <taxon>Aphidoidea</taxon>
        <taxon>Aphididae</taxon>
        <taxon>Sipha</taxon>
    </lineage>
</organism>
<dbReference type="AlphaFoldDB" id="A0A8B8FW31"/>
<dbReference type="PANTHER" id="PTHR11866">
    <property type="entry name" value="G-PROTEIN COUPLED RECEPTOR FAMILY 1 MEMBER"/>
    <property type="match status" value="1"/>
</dbReference>
<evidence type="ECO:0000256" key="10">
    <source>
        <dbReference type="ARBA" id="ARBA00023224"/>
    </source>
</evidence>
<dbReference type="InterPro" id="IPR008365">
    <property type="entry name" value="Prostanoid_rcpt"/>
</dbReference>
<keyword evidence="4 11" id="KW-0812">Transmembrane</keyword>
<comment type="similarity">
    <text evidence="2">Belongs to the G-protein coupled receptor 1 family.</text>
</comment>
<evidence type="ECO:0000256" key="6">
    <source>
        <dbReference type="ARBA" id="ARBA00023040"/>
    </source>
</evidence>
<evidence type="ECO:0000313" key="14">
    <source>
        <dbReference type="RefSeq" id="XP_025414698.1"/>
    </source>
</evidence>
<keyword evidence="8" id="KW-0675">Receptor</keyword>
<dbReference type="SUPFAM" id="SSF81321">
    <property type="entry name" value="Family A G protein-coupled receptor-like"/>
    <property type="match status" value="1"/>
</dbReference>
<keyword evidence="3" id="KW-1003">Cell membrane</keyword>
<dbReference type="Pfam" id="PF00001">
    <property type="entry name" value="7tm_1"/>
    <property type="match status" value="1"/>
</dbReference>
<dbReference type="GeneID" id="112686561"/>